<evidence type="ECO:0000256" key="1">
    <source>
        <dbReference type="ARBA" id="ARBA00022543"/>
    </source>
</evidence>
<dbReference type="PANTHER" id="PTHR43065:SF42">
    <property type="entry name" value="TWO-COMPONENT SENSOR PPRA"/>
    <property type="match status" value="1"/>
</dbReference>
<dbReference type="Proteomes" id="UP001382935">
    <property type="component" value="Chromosome"/>
</dbReference>
<evidence type="ECO:0000256" key="4">
    <source>
        <dbReference type="ARBA" id="ARBA00023170"/>
    </source>
</evidence>
<dbReference type="InterPro" id="IPR013654">
    <property type="entry name" value="PAS_2"/>
</dbReference>
<organism evidence="6 7">
    <name type="scientific">Sphingomonas kaistensis</name>
    <dbReference type="NCBI Taxonomy" id="298708"/>
    <lineage>
        <taxon>Bacteria</taxon>
        <taxon>Pseudomonadati</taxon>
        <taxon>Pseudomonadota</taxon>
        <taxon>Alphaproteobacteria</taxon>
        <taxon>Sphingomonadales</taxon>
        <taxon>Sphingomonadaceae</taxon>
        <taxon>Sphingomonas</taxon>
    </lineage>
</organism>
<evidence type="ECO:0000256" key="3">
    <source>
        <dbReference type="ARBA" id="ARBA00022991"/>
    </source>
</evidence>
<proteinExistence type="predicted"/>
<dbReference type="SMART" id="SM00065">
    <property type="entry name" value="GAF"/>
    <property type="match status" value="1"/>
</dbReference>
<dbReference type="SUPFAM" id="SSF55785">
    <property type="entry name" value="PYP-like sensor domain (PAS domain)"/>
    <property type="match status" value="1"/>
</dbReference>
<evidence type="ECO:0000313" key="7">
    <source>
        <dbReference type="Proteomes" id="UP001382935"/>
    </source>
</evidence>
<dbReference type="InterPro" id="IPR016132">
    <property type="entry name" value="Phyto_chromo_attachment"/>
</dbReference>
<feature type="domain" description="Phytochrome chromophore attachment site" evidence="5">
    <location>
        <begin position="158"/>
        <end position="300"/>
    </location>
</feature>
<dbReference type="Gene3D" id="3.30.450.20">
    <property type="entry name" value="PAS domain"/>
    <property type="match status" value="1"/>
</dbReference>
<keyword evidence="2" id="KW-0716">Sensory transduction</keyword>
<keyword evidence="1" id="KW-0600">Photoreceptor protein</keyword>
<sequence length="359" mass="39666">MSTNPIQSDARERASNDDQAMVDVSALCALEQIQFLGEVQEHGFLLELSSDWIVRRASTNIGQFLPVDHFAILGLSAAEVLGRKVVHDLRSQLQIGDASGGVEAVLGAHIAGDDRQFDLRIHRSSDNLIVEGEVSVASSETMQLDVQKMLIQLQRLGNIEGVAKTAVRQVRALSGYDRVMCYRFHDDDSGEVIAESRRSGIEPFLGLRYPASDIPPQARALYLRNPLRAISDVTWDTYAVEPRIDVHGQRLDLSMADLRAVSPTHIQYLKNMGVAASMSLSIVVNGKLWGLLACHHHSGRVLSVATRQTLSTPACCPRRSNPQSARRCCNVRPMLVSCTCACCRACRAKARRWTTFFRS</sequence>
<evidence type="ECO:0000256" key="2">
    <source>
        <dbReference type="ARBA" id="ARBA00022606"/>
    </source>
</evidence>
<gene>
    <name evidence="6" type="ORF">V6R86_06745</name>
</gene>
<keyword evidence="4" id="KW-0675">Receptor</keyword>
<evidence type="ECO:0000313" key="6">
    <source>
        <dbReference type="EMBL" id="WWM70379.1"/>
    </source>
</evidence>
<protein>
    <submittedName>
        <fullName evidence="6">GAF domain-containing protein</fullName>
    </submittedName>
</protein>
<accession>A0ABZ2G1R2</accession>
<keyword evidence="3" id="KW-0157">Chromophore</keyword>
<dbReference type="EMBL" id="CP145607">
    <property type="protein sequence ID" value="WWM70379.1"/>
    <property type="molecule type" value="Genomic_DNA"/>
</dbReference>
<dbReference type="PROSITE" id="PS50046">
    <property type="entry name" value="PHYTOCHROME_2"/>
    <property type="match status" value="1"/>
</dbReference>
<dbReference type="SUPFAM" id="SSF55781">
    <property type="entry name" value="GAF domain-like"/>
    <property type="match status" value="1"/>
</dbReference>
<dbReference type="InterPro" id="IPR003018">
    <property type="entry name" value="GAF"/>
</dbReference>
<name>A0ABZ2G1R2_9SPHN</name>
<dbReference type="RefSeq" id="WP_338503093.1">
    <property type="nucleotide sequence ID" value="NZ_CP145607.1"/>
</dbReference>
<keyword evidence="7" id="KW-1185">Reference proteome</keyword>
<dbReference type="Gene3D" id="3.30.450.40">
    <property type="match status" value="1"/>
</dbReference>
<evidence type="ECO:0000259" key="5">
    <source>
        <dbReference type="PROSITE" id="PS50046"/>
    </source>
</evidence>
<dbReference type="PRINTS" id="PR01033">
    <property type="entry name" value="PHYTOCHROME"/>
</dbReference>
<dbReference type="PANTHER" id="PTHR43065">
    <property type="entry name" value="SENSOR HISTIDINE KINASE"/>
    <property type="match status" value="1"/>
</dbReference>
<dbReference type="InterPro" id="IPR029016">
    <property type="entry name" value="GAF-like_dom_sf"/>
</dbReference>
<dbReference type="Pfam" id="PF01590">
    <property type="entry name" value="GAF"/>
    <property type="match status" value="1"/>
</dbReference>
<reference evidence="6 7" key="1">
    <citation type="submission" date="2024-02" db="EMBL/GenBank/DDBJ databases">
        <title>Full genome sequence of Sphingomonas kaistensis.</title>
        <authorList>
            <person name="Poletto B.L."/>
            <person name="Silva G."/>
            <person name="Galante D."/>
            <person name="Campos K.R."/>
            <person name="Santos M.B.N."/>
            <person name="Sacchi C.T."/>
        </authorList>
    </citation>
    <scope>NUCLEOTIDE SEQUENCE [LARGE SCALE GENOMIC DNA]</scope>
    <source>
        <strain evidence="6 7">MA4R</strain>
    </source>
</reference>
<dbReference type="InterPro" id="IPR035965">
    <property type="entry name" value="PAS-like_dom_sf"/>
</dbReference>
<dbReference type="Pfam" id="PF08446">
    <property type="entry name" value="PAS_2"/>
    <property type="match status" value="1"/>
</dbReference>
<dbReference type="InterPro" id="IPR001294">
    <property type="entry name" value="Phytochrome"/>
</dbReference>